<evidence type="ECO:0000256" key="4">
    <source>
        <dbReference type="ARBA" id="ARBA00022490"/>
    </source>
</evidence>
<evidence type="ECO:0000256" key="5">
    <source>
        <dbReference type="ARBA" id="ARBA00022790"/>
    </source>
</evidence>
<comment type="similarity">
    <text evidence="3">Belongs to the CSN1 family.</text>
</comment>
<dbReference type="STRING" id="1173061.A0A0J9XHZ3"/>
<comment type="caution">
    <text evidence="8">The sequence shown here is derived from an EMBL/GenBank/DDBJ whole genome shotgun (WGS) entry which is preliminary data.</text>
</comment>
<evidence type="ECO:0000256" key="3">
    <source>
        <dbReference type="ARBA" id="ARBA00008793"/>
    </source>
</evidence>
<dbReference type="AlphaFoldDB" id="A0A0J9XHZ3"/>
<keyword evidence="9" id="KW-1185">Reference proteome</keyword>
<evidence type="ECO:0000313" key="9">
    <source>
        <dbReference type="Proteomes" id="UP000242525"/>
    </source>
</evidence>
<evidence type="ECO:0000256" key="1">
    <source>
        <dbReference type="ARBA" id="ARBA00004123"/>
    </source>
</evidence>
<dbReference type="EMBL" id="CCBN010000018">
    <property type="protein sequence ID" value="CDO56964.1"/>
    <property type="molecule type" value="Genomic_DNA"/>
</dbReference>
<keyword evidence="4" id="KW-0963">Cytoplasm</keyword>
<gene>
    <name evidence="8" type="ORF">BN980_GECA18s00241g</name>
</gene>
<proteinExistence type="inferred from homology"/>
<dbReference type="PROSITE" id="PS50250">
    <property type="entry name" value="PCI"/>
    <property type="match status" value="1"/>
</dbReference>
<dbReference type="InterPro" id="IPR000717">
    <property type="entry name" value="PCI_dom"/>
</dbReference>
<organism evidence="8 9">
    <name type="scientific">Geotrichum candidum</name>
    <name type="common">Oospora lactis</name>
    <name type="synonym">Dipodascus geotrichum</name>
    <dbReference type="NCBI Taxonomy" id="1173061"/>
    <lineage>
        <taxon>Eukaryota</taxon>
        <taxon>Fungi</taxon>
        <taxon>Dikarya</taxon>
        <taxon>Ascomycota</taxon>
        <taxon>Saccharomycotina</taxon>
        <taxon>Dipodascomycetes</taxon>
        <taxon>Dipodascales</taxon>
        <taxon>Dipodascaceae</taxon>
        <taxon>Geotrichum</taxon>
    </lineage>
</organism>
<evidence type="ECO:0000256" key="6">
    <source>
        <dbReference type="ARBA" id="ARBA00023242"/>
    </source>
</evidence>
<sequence>MERDSRERSLANVGTQWLGEITGRPIVDIAEKTSKHQGQAKTARLLHIIRHSADLPQQALELLLNHLQTSGSRDTSKMRGAALGLANLDPDNEAAKHASEWIASRQRDTQLRKNHLIEELNQASAQVYSSSMAKCYEQLAELAFSAGEFNDAQSYILQQRDILMEADDSQIILKLAMIAFFAGRDTSARAYTEKLAPTLVEKTGLFKETPLATRVGAMLGMIYFKHGHFRQAVALMLNLAPTQIEKISDITTSEDIATYIALGALATFSRAELSYLSKSDSMFLLLSERARQNFSDLIGLLLNSKFAELFKELNRYKIDYLLDPLLYTTFNELFYRIQLRCFVQYLSVFSTVSMAEMAQAFDYSLEDLEQEITQLIETRSVNVLIDQKRGMLVCRSQDDISNLVNSAEGAAQRYLAESKTLLATLI</sequence>
<dbReference type="InterPro" id="IPR045135">
    <property type="entry name" value="Rpn7_N"/>
</dbReference>
<dbReference type="InterPro" id="IPR019585">
    <property type="entry name" value="Rpn7/CSN1"/>
</dbReference>
<accession>A0A0J9XHZ3</accession>
<dbReference type="GO" id="GO:0008180">
    <property type="term" value="C:COP9 signalosome"/>
    <property type="evidence" value="ECO:0007669"/>
    <property type="project" value="UniProtKB-KW"/>
</dbReference>
<dbReference type="PANTHER" id="PTHR14145">
    <property type="entry name" value="26S PROTESOME SUBUNIT 6"/>
    <property type="match status" value="1"/>
</dbReference>
<dbReference type="GO" id="GO:0005737">
    <property type="term" value="C:cytoplasm"/>
    <property type="evidence" value="ECO:0007669"/>
    <property type="project" value="UniProtKB-SubCell"/>
</dbReference>
<evidence type="ECO:0000313" key="8">
    <source>
        <dbReference type="EMBL" id="CDO56964.1"/>
    </source>
</evidence>
<dbReference type="SUPFAM" id="SSF46785">
    <property type="entry name" value="Winged helix' DNA-binding domain"/>
    <property type="match status" value="1"/>
</dbReference>
<dbReference type="GO" id="GO:0008541">
    <property type="term" value="C:proteasome regulatory particle, lid subcomplex"/>
    <property type="evidence" value="ECO:0007669"/>
    <property type="project" value="UniProtKB-ARBA"/>
</dbReference>
<keyword evidence="6" id="KW-0539">Nucleus</keyword>
<reference evidence="8" key="1">
    <citation type="submission" date="2014-03" db="EMBL/GenBank/DDBJ databases">
        <authorList>
            <person name="Casaregola S."/>
        </authorList>
    </citation>
    <scope>NUCLEOTIDE SEQUENCE [LARGE SCALE GENOMIC DNA]</scope>
    <source>
        <strain evidence="8">CLIB 918</strain>
    </source>
</reference>
<dbReference type="PANTHER" id="PTHR14145:SF2">
    <property type="entry name" value="COP9 SIGNALOSOME COMPLEX SUBUNIT 1"/>
    <property type="match status" value="1"/>
</dbReference>
<dbReference type="Pfam" id="PF10602">
    <property type="entry name" value="RPN7"/>
    <property type="match status" value="1"/>
</dbReference>
<dbReference type="Gene3D" id="1.25.40.570">
    <property type="match status" value="1"/>
</dbReference>
<dbReference type="Pfam" id="PF01399">
    <property type="entry name" value="PCI"/>
    <property type="match status" value="1"/>
</dbReference>
<dbReference type="SMART" id="SM00088">
    <property type="entry name" value="PINT"/>
    <property type="match status" value="1"/>
</dbReference>
<dbReference type="OrthoDB" id="4084333at2759"/>
<evidence type="ECO:0000259" key="7">
    <source>
        <dbReference type="PROSITE" id="PS50250"/>
    </source>
</evidence>
<dbReference type="InterPro" id="IPR036390">
    <property type="entry name" value="WH_DNA-bd_sf"/>
</dbReference>
<keyword evidence="8" id="KW-0647">Proteasome</keyword>
<name>A0A0J9XHZ3_GEOCN</name>
<comment type="subcellular location">
    <subcellularLocation>
        <location evidence="2">Cytoplasm</location>
    </subcellularLocation>
    <subcellularLocation>
        <location evidence="1">Nucleus</location>
    </subcellularLocation>
</comment>
<feature type="domain" description="PCI" evidence="7">
    <location>
        <begin position="228"/>
        <end position="399"/>
    </location>
</feature>
<protein>
    <submittedName>
        <fullName evidence="8">Similar to Saccharomyces cerevisiae YPR108W RPN7 Essential, non-ATPase regulatory subunit of the 26S proteasome</fullName>
    </submittedName>
</protein>
<keyword evidence="5" id="KW-0736">Signalosome</keyword>
<evidence type="ECO:0000256" key="2">
    <source>
        <dbReference type="ARBA" id="ARBA00004496"/>
    </source>
</evidence>
<dbReference type="Proteomes" id="UP000242525">
    <property type="component" value="Unassembled WGS sequence"/>
</dbReference>